<reference evidence="10 11" key="1">
    <citation type="journal article" date="2021" name="Elife">
        <title>Chloroplast acquisition without the gene transfer in kleptoplastic sea slugs, Plakobranchus ocellatus.</title>
        <authorList>
            <person name="Maeda T."/>
            <person name="Takahashi S."/>
            <person name="Yoshida T."/>
            <person name="Shimamura S."/>
            <person name="Takaki Y."/>
            <person name="Nagai Y."/>
            <person name="Toyoda A."/>
            <person name="Suzuki Y."/>
            <person name="Arimoto A."/>
            <person name="Ishii H."/>
            <person name="Satoh N."/>
            <person name="Nishiyama T."/>
            <person name="Hasebe M."/>
            <person name="Maruyama T."/>
            <person name="Minagawa J."/>
            <person name="Obokata J."/>
            <person name="Shigenobu S."/>
        </authorList>
    </citation>
    <scope>NUCLEOTIDE SEQUENCE [LARGE SCALE GENOMIC DNA]</scope>
</reference>
<dbReference type="InterPro" id="IPR046347">
    <property type="entry name" value="bZIP_sf"/>
</dbReference>
<proteinExistence type="inferred from homology"/>
<protein>
    <submittedName>
        <fullName evidence="10">Cyclic AMP-dependent transcription factor ATF-6 beta-like</fullName>
    </submittedName>
</protein>
<dbReference type="SUPFAM" id="SSF57959">
    <property type="entry name" value="Leucine zipper domain"/>
    <property type="match status" value="1"/>
</dbReference>
<accession>A0AAV4HCH4</accession>
<dbReference type="CDD" id="cd14700">
    <property type="entry name" value="bZIP_ATF6"/>
    <property type="match status" value="1"/>
</dbReference>
<evidence type="ECO:0000259" key="9">
    <source>
        <dbReference type="PROSITE" id="PS50217"/>
    </source>
</evidence>
<gene>
    <name evidence="10" type="ORF">ElyMa_000954200</name>
</gene>
<keyword evidence="5" id="KW-0804">Transcription</keyword>
<name>A0AAV4HCH4_9GAST</name>
<feature type="compositionally biased region" description="Polar residues" evidence="8">
    <location>
        <begin position="143"/>
        <end position="163"/>
    </location>
</feature>
<keyword evidence="4" id="KW-0238">DNA-binding</keyword>
<dbReference type="GO" id="GO:0030968">
    <property type="term" value="P:endoplasmic reticulum unfolded protein response"/>
    <property type="evidence" value="ECO:0007669"/>
    <property type="project" value="TreeGrafter"/>
</dbReference>
<dbReference type="GO" id="GO:0005634">
    <property type="term" value="C:nucleus"/>
    <property type="evidence" value="ECO:0007669"/>
    <property type="project" value="TreeGrafter"/>
</dbReference>
<keyword evidence="6" id="KW-0539">Nucleus</keyword>
<feature type="region of interest" description="Disordered" evidence="8">
    <location>
        <begin position="520"/>
        <end position="561"/>
    </location>
</feature>
<dbReference type="SMART" id="SM00338">
    <property type="entry name" value="BRLZ"/>
    <property type="match status" value="1"/>
</dbReference>
<evidence type="ECO:0000256" key="2">
    <source>
        <dbReference type="ARBA" id="ARBA00009050"/>
    </source>
</evidence>
<evidence type="ECO:0000256" key="5">
    <source>
        <dbReference type="ARBA" id="ARBA00023163"/>
    </source>
</evidence>
<dbReference type="InterPro" id="IPR051882">
    <property type="entry name" value="ATF_bZIP_TF"/>
</dbReference>
<keyword evidence="3" id="KW-0805">Transcription regulation</keyword>
<feature type="coiled-coil region" evidence="7">
    <location>
        <begin position="338"/>
        <end position="372"/>
    </location>
</feature>
<evidence type="ECO:0000256" key="8">
    <source>
        <dbReference type="SAM" id="MobiDB-lite"/>
    </source>
</evidence>
<dbReference type="EMBL" id="BMAT01001939">
    <property type="protein sequence ID" value="GFR95857.1"/>
    <property type="molecule type" value="Genomic_DNA"/>
</dbReference>
<dbReference type="GO" id="GO:0000981">
    <property type="term" value="F:DNA-binding transcription factor activity, RNA polymerase II-specific"/>
    <property type="evidence" value="ECO:0007669"/>
    <property type="project" value="TreeGrafter"/>
</dbReference>
<dbReference type="Pfam" id="PF00170">
    <property type="entry name" value="bZIP_1"/>
    <property type="match status" value="1"/>
</dbReference>
<evidence type="ECO:0000256" key="6">
    <source>
        <dbReference type="ARBA" id="ARBA00023242"/>
    </source>
</evidence>
<dbReference type="GO" id="GO:0000978">
    <property type="term" value="F:RNA polymerase II cis-regulatory region sequence-specific DNA binding"/>
    <property type="evidence" value="ECO:0007669"/>
    <property type="project" value="TreeGrafter"/>
</dbReference>
<dbReference type="GO" id="GO:0016020">
    <property type="term" value="C:membrane"/>
    <property type="evidence" value="ECO:0007669"/>
    <property type="project" value="UniProtKB-SubCell"/>
</dbReference>
<evidence type="ECO:0000256" key="4">
    <source>
        <dbReference type="ARBA" id="ARBA00023125"/>
    </source>
</evidence>
<feature type="domain" description="BZIP" evidence="9">
    <location>
        <begin position="313"/>
        <end position="376"/>
    </location>
</feature>
<dbReference type="Proteomes" id="UP000762676">
    <property type="component" value="Unassembled WGS sequence"/>
</dbReference>
<organism evidence="10 11">
    <name type="scientific">Elysia marginata</name>
    <dbReference type="NCBI Taxonomy" id="1093978"/>
    <lineage>
        <taxon>Eukaryota</taxon>
        <taxon>Metazoa</taxon>
        <taxon>Spiralia</taxon>
        <taxon>Lophotrochozoa</taxon>
        <taxon>Mollusca</taxon>
        <taxon>Gastropoda</taxon>
        <taxon>Heterobranchia</taxon>
        <taxon>Euthyneura</taxon>
        <taxon>Panpulmonata</taxon>
        <taxon>Sacoglossa</taxon>
        <taxon>Placobranchoidea</taxon>
        <taxon>Plakobranchidae</taxon>
        <taxon>Elysia</taxon>
    </lineage>
</organism>
<sequence length="692" mass="76199">MGSFTDWANFVDSVIWSQQARAVTHQPVSTQFCNFHNEVTIKEEYSVGFASPHDQILLQQEHSPYSHADVIHSQPRRQQQQQQQQYDQLYTTANFSTSSADYSIVQSDGTVEAVGVASSPSSSSSSSLSCSSYEPLLSLIHSPQQPLQSQTALKMSPSSSPNAGQRHGYVVVPTSPHKPKSPPGSSATKIILNSAAGSKRHGPSVLPVQTSLPPVQLSKGVERIVSSPPASSCLSSPSSLSSTSYQIDAILNNNIRIQPKPGVDVKVSAANIQWVTSPDITNTQHQAMSVTTPQGIPIVTSPSSITTITDEKSFKRAQRIIKNRESACLSRKRKKEYMSSLEERLQQCASDNERLLRENEALRQQVNYLQRENIELKQPRGTSSPAAKKICLMCFGLLLTLNLSSLSLFGGSSDRSQPASMGITHHATGRSLLTLPDDVAASDLVSGYNAGNDSSEVQGSGPWTRFLDGGSHLKFDHELSLLVQRMNMTQRLGHMCPMYFNSTESLRLAEQLRGWMISQEEEKKKSKKAGGAANPAVQKQSAFGQDTRRQQKNKLRAKRKKDYPALRRMGAYLYKEDELNQPSMLQGGQDGRRDRMSGGGGSPYPMQLFGGGFDPREQLLDAIPRRNDTFYVLSFSTDYFLVPATAHNKTMRPRMSLLMPVVSSSLNGKYTDFTGIGTFVGQVFSGPRRFYF</sequence>
<evidence type="ECO:0000256" key="1">
    <source>
        <dbReference type="ARBA" id="ARBA00004167"/>
    </source>
</evidence>
<dbReference type="PANTHER" id="PTHR46164:SF3">
    <property type="entry name" value="ATF6, ISOFORM C"/>
    <property type="match status" value="1"/>
</dbReference>
<dbReference type="PROSITE" id="PS50217">
    <property type="entry name" value="BZIP"/>
    <property type="match status" value="1"/>
</dbReference>
<feature type="compositionally biased region" description="Basic residues" evidence="8">
    <location>
        <begin position="550"/>
        <end position="561"/>
    </location>
</feature>
<evidence type="ECO:0000256" key="7">
    <source>
        <dbReference type="SAM" id="Coils"/>
    </source>
</evidence>
<dbReference type="PANTHER" id="PTHR46164">
    <property type="entry name" value="ATF6, ISOFORM C"/>
    <property type="match status" value="1"/>
</dbReference>
<comment type="caution">
    <text evidence="10">The sequence shown here is derived from an EMBL/GenBank/DDBJ whole genome shotgun (WGS) entry which is preliminary data.</text>
</comment>
<evidence type="ECO:0000256" key="3">
    <source>
        <dbReference type="ARBA" id="ARBA00023015"/>
    </source>
</evidence>
<feature type="region of interest" description="Disordered" evidence="8">
    <location>
        <begin position="580"/>
        <end position="603"/>
    </location>
</feature>
<comment type="similarity">
    <text evidence="2">Belongs to the bZIP family. ATF subfamily.</text>
</comment>
<keyword evidence="11" id="KW-1185">Reference proteome</keyword>
<evidence type="ECO:0000313" key="11">
    <source>
        <dbReference type="Proteomes" id="UP000762676"/>
    </source>
</evidence>
<dbReference type="Gene3D" id="1.20.5.170">
    <property type="match status" value="1"/>
</dbReference>
<comment type="subcellular location">
    <subcellularLocation>
        <location evidence="1">Membrane</location>
        <topology evidence="1">Single-pass membrane protein</topology>
    </subcellularLocation>
</comment>
<keyword evidence="7" id="KW-0175">Coiled coil</keyword>
<evidence type="ECO:0000313" key="10">
    <source>
        <dbReference type="EMBL" id="GFR95857.1"/>
    </source>
</evidence>
<dbReference type="AlphaFoldDB" id="A0AAV4HCH4"/>
<feature type="region of interest" description="Disordered" evidence="8">
    <location>
        <begin position="143"/>
        <end position="188"/>
    </location>
</feature>
<dbReference type="InterPro" id="IPR004827">
    <property type="entry name" value="bZIP"/>
</dbReference>